<evidence type="ECO:0000259" key="17">
    <source>
        <dbReference type="PROSITE" id="PS50886"/>
    </source>
</evidence>
<comment type="catalytic activity">
    <reaction evidence="14 15">
        <text>tRNA(Phe) + L-phenylalanine + ATP = L-phenylalanyl-tRNA(Phe) + AMP + diphosphate + H(+)</text>
        <dbReference type="Rhea" id="RHEA:19413"/>
        <dbReference type="Rhea" id="RHEA-COMP:9668"/>
        <dbReference type="Rhea" id="RHEA-COMP:9699"/>
        <dbReference type="ChEBI" id="CHEBI:15378"/>
        <dbReference type="ChEBI" id="CHEBI:30616"/>
        <dbReference type="ChEBI" id="CHEBI:33019"/>
        <dbReference type="ChEBI" id="CHEBI:58095"/>
        <dbReference type="ChEBI" id="CHEBI:78442"/>
        <dbReference type="ChEBI" id="CHEBI:78531"/>
        <dbReference type="ChEBI" id="CHEBI:456215"/>
        <dbReference type="EC" id="6.1.1.20"/>
    </reaction>
</comment>
<dbReference type="PROSITE" id="PS50886">
    <property type="entry name" value="TRBD"/>
    <property type="match status" value="1"/>
</dbReference>
<dbReference type="GO" id="GO:0005524">
    <property type="term" value="F:ATP binding"/>
    <property type="evidence" value="ECO:0007669"/>
    <property type="project" value="UniProtKB-UniRule"/>
</dbReference>
<dbReference type="PROSITE" id="PS51447">
    <property type="entry name" value="FDX_ACB"/>
    <property type="match status" value="1"/>
</dbReference>
<dbReference type="GO" id="GO:0000287">
    <property type="term" value="F:magnesium ion binding"/>
    <property type="evidence" value="ECO:0007669"/>
    <property type="project" value="UniProtKB-UniRule"/>
</dbReference>
<dbReference type="Gene3D" id="3.30.70.380">
    <property type="entry name" value="Ferrodoxin-fold anticodon-binding domain"/>
    <property type="match status" value="1"/>
</dbReference>
<dbReference type="SMART" id="SM00873">
    <property type="entry name" value="B3_4"/>
    <property type="match status" value="1"/>
</dbReference>
<keyword evidence="9 15" id="KW-0067">ATP-binding</keyword>
<dbReference type="SUPFAM" id="SSF56037">
    <property type="entry name" value="PheT/TilS domain"/>
    <property type="match status" value="1"/>
</dbReference>
<evidence type="ECO:0000259" key="19">
    <source>
        <dbReference type="PROSITE" id="PS51483"/>
    </source>
</evidence>
<evidence type="ECO:0000256" key="14">
    <source>
        <dbReference type="ARBA" id="ARBA00049255"/>
    </source>
</evidence>
<name>A0A9D1S2Q6_9FIRM</name>
<feature type="domain" description="TRNA-binding" evidence="17">
    <location>
        <begin position="40"/>
        <end position="155"/>
    </location>
</feature>
<dbReference type="GO" id="GO:0000049">
    <property type="term" value="F:tRNA binding"/>
    <property type="evidence" value="ECO:0007669"/>
    <property type="project" value="UniProtKB-UniRule"/>
</dbReference>
<dbReference type="CDD" id="cd02796">
    <property type="entry name" value="tRNA_bind_bactPheRS"/>
    <property type="match status" value="1"/>
</dbReference>
<evidence type="ECO:0000256" key="3">
    <source>
        <dbReference type="ARBA" id="ARBA00011209"/>
    </source>
</evidence>
<evidence type="ECO:0000256" key="4">
    <source>
        <dbReference type="ARBA" id="ARBA00022490"/>
    </source>
</evidence>
<evidence type="ECO:0000256" key="16">
    <source>
        <dbReference type="PROSITE-ProRule" id="PRU00209"/>
    </source>
</evidence>
<dbReference type="Pfam" id="PF03483">
    <property type="entry name" value="B3_4"/>
    <property type="match status" value="1"/>
</dbReference>
<keyword evidence="10 15" id="KW-0460">Magnesium</keyword>
<keyword evidence="7 15" id="KW-0479">Metal-binding</keyword>
<feature type="domain" description="B5" evidence="19">
    <location>
        <begin position="406"/>
        <end position="482"/>
    </location>
</feature>
<feature type="binding site" evidence="15">
    <location>
        <position position="470"/>
    </location>
    <ligand>
        <name>Mg(2+)</name>
        <dbReference type="ChEBI" id="CHEBI:18420"/>
        <note>shared with alpha subunit</note>
    </ligand>
</feature>
<dbReference type="PROSITE" id="PS51483">
    <property type="entry name" value="B5"/>
    <property type="match status" value="1"/>
</dbReference>
<dbReference type="InterPro" id="IPR041616">
    <property type="entry name" value="PheRS_beta_core"/>
</dbReference>
<evidence type="ECO:0000256" key="7">
    <source>
        <dbReference type="ARBA" id="ARBA00022723"/>
    </source>
</evidence>
<feature type="binding site" evidence="15">
    <location>
        <position position="469"/>
    </location>
    <ligand>
        <name>Mg(2+)</name>
        <dbReference type="ChEBI" id="CHEBI:18420"/>
        <note>shared with alpha subunit</note>
    </ligand>
</feature>
<dbReference type="InterPro" id="IPR036690">
    <property type="entry name" value="Fdx_antiC-bd_sf"/>
</dbReference>
<keyword evidence="6 15" id="KW-0436">Ligase</keyword>
<dbReference type="PANTHER" id="PTHR10947:SF0">
    <property type="entry name" value="PHENYLALANINE--TRNA LIGASE BETA SUBUNIT"/>
    <property type="match status" value="1"/>
</dbReference>
<dbReference type="GO" id="GO:0016740">
    <property type="term" value="F:transferase activity"/>
    <property type="evidence" value="ECO:0007669"/>
    <property type="project" value="UniProtKB-ARBA"/>
</dbReference>
<accession>A0A9D1S2Q6</accession>
<dbReference type="Pfam" id="PF17759">
    <property type="entry name" value="tRNA_synthFbeta"/>
    <property type="match status" value="1"/>
</dbReference>
<comment type="subunit">
    <text evidence="3 15">Tetramer of two alpha and two beta subunits.</text>
</comment>
<evidence type="ECO:0000256" key="11">
    <source>
        <dbReference type="ARBA" id="ARBA00022884"/>
    </source>
</evidence>
<keyword evidence="5 16" id="KW-0820">tRNA-binding</keyword>
<evidence type="ECO:0000256" key="15">
    <source>
        <dbReference type="HAMAP-Rule" id="MF_00283"/>
    </source>
</evidence>
<dbReference type="InterPro" id="IPR009061">
    <property type="entry name" value="DNA-bd_dom_put_sf"/>
</dbReference>
<dbReference type="InterPro" id="IPR012340">
    <property type="entry name" value="NA-bd_OB-fold"/>
</dbReference>
<dbReference type="SUPFAM" id="SSF54991">
    <property type="entry name" value="Anticodon-binding domain of PheRS"/>
    <property type="match status" value="1"/>
</dbReference>
<dbReference type="Gene3D" id="3.30.56.10">
    <property type="match status" value="2"/>
</dbReference>
<dbReference type="AlphaFoldDB" id="A0A9D1S2Q6"/>
<dbReference type="SUPFAM" id="SSF50249">
    <property type="entry name" value="Nucleic acid-binding proteins"/>
    <property type="match status" value="1"/>
</dbReference>
<dbReference type="SUPFAM" id="SSF55681">
    <property type="entry name" value="Class II aaRS and biotin synthetases"/>
    <property type="match status" value="1"/>
</dbReference>
<evidence type="ECO:0000256" key="1">
    <source>
        <dbReference type="ARBA" id="ARBA00004496"/>
    </source>
</evidence>
<evidence type="ECO:0000256" key="10">
    <source>
        <dbReference type="ARBA" id="ARBA00022842"/>
    </source>
</evidence>
<dbReference type="InterPro" id="IPR005147">
    <property type="entry name" value="tRNA_synthase_B5-dom"/>
</dbReference>
<protein>
    <recommendedName>
        <fullName evidence="15">Phenylalanine--tRNA ligase beta subunit</fullName>
        <ecNumber evidence="15">6.1.1.20</ecNumber>
    </recommendedName>
    <alternativeName>
        <fullName evidence="15">Phenylalanyl-tRNA synthetase beta subunit</fullName>
        <shortName evidence="15">PheRS</shortName>
    </alternativeName>
</protein>
<keyword evidence="4 15" id="KW-0963">Cytoplasm</keyword>
<gene>
    <name evidence="15 20" type="primary">pheT</name>
    <name evidence="20" type="ORF">IAC52_03915</name>
</gene>
<evidence type="ECO:0000256" key="12">
    <source>
        <dbReference type="ARBA" id="ARBA00022917"/>
    </source>
</evidence>
<dbReference type="PANTHER" id="PTHR10947">
    <property type="entry name" value="PHENYLALANYL-TRNA SYNTHETASE BETA CHAIN AND LEUCINE-RICH REPEAT-CONTAINING PROTEIN 47"/>
    <property type="match status" value="1"/>
</dbReference>
<dbReference type="InterPro" id="IPR005121">
    <property type="entry name" value="Fdx_antiC-bd"/>
</dbReference>
<dbReference type="NCBIfam" id="TIGR00472">
    <property type="entry name" value="pheT_bact"/>
    <property type="match status" value="1"/>
</dbReference>
<dbReference type="GO" id="GO:0009328">
    <property type="term" value="C:phenylalanine-tRNA ligase complex"/>
    <property type="evidence" value="ECO:0007669"/>
    <property type="project" value="TreeGrafter"/>
</dbReference>
<comment type="similarity">
    <text evidence="2 15">Belongs to the phenylalanyl-tRNA synthetase beta subunit family. Type 1 subfamily.</text>
</comment>
<feature type="binding site" evidence="15">
    <location>
        <position position="466"/>
    </location>
    <ligand>
        <name>Mg(2+)</name>
        <dbReference type="ChEBI" id="CHEBI:18420"/>
        <note>shared with alpha subunit</note>
    </ligand>
</feature>
<dbReference type="Pfam" id="PF01588">
    <property type="entry name" value="tRNA_bind"/>
    <property type="match status" value="1"/>
</dbReference>
<evidence type="ECO:0000313" key="21">
    <source>
        <dbReference type="Proteomes" id="UP000824070"/>
    </source>
</evidence>
<keyword evidence="11 16" id="KW-0694">RNA-binding</keyword>
<comment type="subcellular location">
    <subcellularLocation>
        <location evidence="1 15">Cytoplasm</location>
    </subcellularLocation>
</comment>
<proteinExistence type="inferred from homology"/>
<reference evidence="20" key="2">
    <citation type="journal article" date="2021" name="PeerJ">
        <title>Extensive microbial diversity within the chicken gut microbiome revealed by metagenomics and culture.</title>
        <authorList>
            <person name="Gilroy R."/>
            <person name="Ravi A."/>
            <person name="Getino M."/>
            <person name="Pursley I."/>
            <person name="Horton D.L."/>
            <person name="Alikhan N.F."/>
            <person name="Baker D."/>
            <person name="Gharbi K."/>
            <person name="Hall N."/>
            <person name="Watson M."/>
            <person name="Adriaenssens E.M."/>
            <person name="Foster-Nyarko E."/>
            <person name="Jarju S."/>
            <person name="Secka A."/>
            <person name="Antonio M."/>
            <person name="Oren A."/>
            <person name="Chaudhuri R.R."/>
            <person name="La Ragione R."/>
            <person name="Hildebrand F."/>
            <person name="Pallen M.J."/>
        </authorList>
    </citation>
    <scope>NUCLEOTIDE SEQUENCE</scope>
    <source>
        <strain evidence="20">ChiGjej1B1-22543</strain>
    </source>
</reference>
<dbReference type="InterPro" id="IPR033714">
    <property type="entry name" value="tRNA_bind_bactPheRS"/>
</dbReference>
<sequence length="797" mass="86733">MKVSFNWLKRHVDLPSDVTVEDVAKRLTFAGAEVEGLCRLSSGDHLVVGKILSCVAHPDSDHLHILQVDEGPVHGVHQIVCGAPNARTGLKVIVARTGAKLPGGEIKPSVIRGVESDGMCCALYELGVDKKFLSEKQCSGIEELPEEMQIGDEDPLKSLGYDDVSLDMDLLPNRPDLYALNNVAREVACLYGVKANLEEAELPKLQKRDFAVDSLTPSCDLFRAVIAEGIKTEESPLWLKSVLIASNIRPINNVVDVGNYVMLVTGQPLNMYDEDKLPEKRLTVIDDYEGEFKAMDGKVYELRKGDLLVSSQGRGMCLAGIMTADECRVDENSRRIVVEAAYFKGAPIRKTSARIGLSSDSSLRFVKGISHLSQDAAIALSAKLLVEVCHATNVYLPEKEFGQSCSPSKPIDVSLSYINSRLGTEFGLDEVVGTLKKDGFGVESVEGGQMKLLSPSYRLDIDGKADVSEEVIRLLGLDKVKSDLPESKLCLTGLTPFQQKERQLRRHLLSLGIDEALTYTLVDKKSAEKFDYLGMGETYALNNPLTADHEVVRKSLAAGLLSCIGYNAARQSKDGALFEVSDVDTKSGSVTLLCLAASGRRELQGKLSRKSYDFYYAKGVLESVMDLLGIIPTRYTIAAFSPEDGLLHPYRSAEVRMGKKQVAYLGELHPSLCKELGIPLGVILEANLSELLQTKVGQEKFKPIPRFPSVTRDLSFVIGVDASFASIKKAVSGASSLIKSVDVFDVYSDARLGEGKKAIAITISFLSEEKTLLDEEVNAAMGKVLACLSTIGAEVRG</sequence>
<dbReference type="InterPro" id="IPR020825">
    <property type="entry name" value="Phe-tRNA_synthase-like_B3/B4"/>
</dbReference>
<dbReference type="GO" id="GO:0004826">
    <property type="term" value="F:phenylalanine-tRNA ligase activity"/>
    <property type="evidence" value="ECO:0007669"/>
    <property type="project" value="UniProtKB-UniRule"/>
</dbReference>
<keyword evidence="8 15" id="KW-0547">Nucleotide-binding</keyword>
<organism evidence="20 21">
    <name type="scientific">Candidatus Alloenteromonas pullicola</name>
    <dbReference type="NCBI Taxonomy" id="2840784"/>
    <lineage>
        <taxon>Bacteria</taxon>
        <taxon>Bacillati</taxon>
        <taxon>Bacillota</taxon>
        <taxon>Bacillota incertae sedis</taxon>
        <taxon>Candidatus Alloenteromonas</taxon>
    </lineage>
</organism>
<evidence type="ECO:0000313" key="20">
    <source>
        <dbReference type="EMBL" id="HIU45424.1"/>
    </source>
</evidence>
<evidence type="ECO:0000256" key="6">
    <source>
        <dbReference type="ARBA" id="ARBA00022598"/>
    </source>
</evidence>
<dbReference type="Pfam" id="PF03147">
    <property type="entry name" value="FDX-ACB"/>
    <property type="match status" value="1"/>
</dbReference>
<dbReference type="InterPro" id="IPR002547">
    <property type="entry name" value="tRNA-bd_dom"/>
</dbReference>
<keyword evidence="13 15" id="KW-0030">Aminoacyl-tRNA synthetase</keyword>
<dbReference type="InterPro" id="IPR004532">
    <property type="entry name" value="Phe-tRNA-ligase_IIc_bsu_bact"/>
</dbReference>
<dbReference type="InterPro" id="IPR045060">
    <property type="entry name" value="Phe-tRNA-ligase_IIc_bsu"/>
</dbReference>
<dbReference type="Gene3D" id="3.30.930.10">
    <property type="entry name" value="Bira Bifunctional Protein, Domain 2"/>
    <property type="match status" value="1"/>
</dbReference>
<dbReference type="Gene3D" id="2.40.50.140">
    <property type="entry name" value="Nucleic acid-binding proteins"/>
    <property type="match status" value="1"/>
</dbReference>
<dbReference type="GO" id="GO:0006432">
    <property type="term" value="P:phenylalanyl-tRNA aminoacylation"/>
    <property type="evidence" value="ECO:0007669"/>
    <property type="project" value="UniProtKB-UniRule"/>
</dbReference>
<reference evidence="20" key="1">
    <citation type="submission" date="2020-10" db="EMBL/GenBank/DDBJ databases">
        <authorList>
            <person name="Gilroy R."/>
        </authorList>
    </citation>
    <scope>NUCLEOTIDE SEQUENCE</scope>
    <source>
        <strain evidence="20">ChiGjej1B1-22543</strain>
    </source>
</reference>
<dbReference type="SMART" id="SM00896">
    <property type="entry name" value="FDX-ACB"/>
    <property type="match status" value="1"/>
</dbReference>
<comment type="cofactor">
    <cofactor evidence="15">
        <name>Mg(2+)</name>
        <dbReference type="ChEBI" id="CHEBI:18420"/>
    </cofactor>
    <text evidence="15">Binds 2 magnesium ions per tetramer.</text>
</comment>
<comment type="caution">
    <text evidence="20">The sequence shown here is derived from an EMBL/GenBank/DDBJ whole genome shotgun (WGS) entry which is preliminary data.</text>
</comment>
<feature type="domain" description="FDX-ACB" evidence="18">
    <location>
        <begin position="705"/>
        <end position="796"/>
    </location>
</feature>
<evidence type="ECO:0000256" key="8">
    <source>
        <dbReference type="ARBA" id="ARBA00022741"/>
    </source>
</evidence>
<dbReference type="CDD" id="cd00769">
    <property type="entry name" value="PheRS_beta_core"/>
    <property type="match status" value="1"/>
</dbReference>
<evidence type="ECO:0000259" key="18">
    <source>
        <dbReference type="PROSITE" id="PS51447"/>
    </source>
</evidence>
<dbReference type="Proteomes" id="UP000824070">
    <property type="component" value="Unassembled WGS sequence"/>
</dbReference>
<evidence type="ECO:0000256" key="5">
    <source>
        <dbReference type="ARBA" id="ARBA00022555"/>
    </source>
</evidence>
<dbReference type="SMART" id="SM00874">
    <property type="entry name" value="B5"/>
    <property type="match status" value="1"/>
</dbReference>
<dbReference type="SUPFAM" id="SSF46955">
    <property type="entry name" value="Putative DNA-binding domain"/>
    <property type="match status" value="1"/>
</dbReference>
<dbReference type="Pfam" id="PF03484">
    <property type="entry name" value="B5"/>
    <property type="match status" value="1"/>
</dbReference>
<dbReference type="EMBL" id="DVMV01000028">
    <property type="protein sequence ID" value="HIU45424.1"/>
    <property type="molecule type" value="Genomic_DNA"/>
</dbReference>
<feature type="binding site" evidence="15">
    <location>
        <position position="460"/>
    </location>
    <ligand>
        <name>Mg(2+)</name>
        <dbReference type="ChEBI" id="CHEBI:18420"/>
        <note>shared with alpha subunit</note>
    </ligand>
</feature>
<dbReference type="InterPro" id="IPR045864">
    <property type="entry name" value="aa-tRNA-synth_II/BPL/LPL"/>
</dbReference>
<dbReference type="Gene3D" id="3.50.40.10">
    <property type="entry name" value="Phenylalanyl-trna Synthetase, Chain B, domain 3"/>
    <property type="match status" value="1"/>
</dbReference>
<dbReference type="HAMAP" id="MF_00283">
    <property type="entry name" value="Phe_tRNA_synth_beta1"/>
    <property type="match status" value="1"/>
</dbReference>
<evidence type="ECO:0000256" key="2">
    <source>
        <dbReference type="ARBA" id="ARBA00008653"/>
    </source>
</evidence>
<evidence type="ECO:0000256" key="9">
    <source>
        <dbReference type="ARBA" id="ARBA00022840"/>
    </source>
</evidence>
<dbReference type="EC" id="6.1.1.20" evidence="15"/>
<keyword evidence="12 15" id="KW-0648">Protein biosynthesis</keyword>
<dbReference type="GO" id="GO:0140096">
    <property type="term" value="F:catalytic activity, acting on a protein"/>
    <property type="evidence" value="ECO:0007669"/>
    <property type="project" value="UniProtKB-ARBA"/>
</dbReference>
<evidence type="ECO:0000256" key="13">
    <source>
        <dbReference type="ARBA" id="ARBA00023146"/>
    </source>
</evidence>
<dbReference type="InterPro" id="IPR005146">
    <property type="entry name" value="B3/B4_tRNA-bd"/>
</dbReference>